<comment type="caution">
    <text evidence="6">The sequence shown here is derived from an EMBL/GenBank/DDBJ whole genome shotgun (WGS) entry which is preliminary data.</text>
</comment>
<dbReference type="Pfam" id="PF08238">
    <property type="entry name" value="Sel1"/>
    <property type="match status" value="2"/>
</dbReference>
<evidence type="ECO:0000313" key="6">
    <source>
        <dbReference type="EMBL" id="CAF1639573.1"/>
    </source>
</evidence>
<dbReference type="InterPro" id="IPR011990">
    <property type="entry name" value="TPR-like_helical_dom_sf"/>
</dbReference>
<dbReference type="EMBL" id="CAJNOH010007237">
    <property type="protein sequence ID" value="CAF1452891.1"/>
    <property type="molecule type" value="Genomic_DNA"/>
</dbReference>
<evidence type="ECO:0000256" key="2">
    <source>
        <dbReference type="ARBA" id="ARBA00022803"/>
    </source>
</evidence>
<reference evidence="6" key="1">
    <citation type="submission" date="2021-02" db="EMBL/GenBank/DDBJ databases">
        <authorList>
            <person name="Nowell W R."/>
        </authorList>
    </citation>
    <scope>NUCLEOTIDE SEQUENCE</scope>
</reference>
<dbReference type="SMART" id="SM00671">
    <property type="entry name" value="SEL1"/>
    <property type="match status" value="2"/>
</dbReference>
<dbReference type="SMART" id="SM00028">
    <property type="entry name" value="TPR"/>
    <property type="match status" value="2"/>
</dbReference>
<dbReference type="InterPro" id="IPR006597">
    <property type="entry name" value="Sel1-like"/>
</dbReference>
<keyword evidence="2 3" id="KW-0802">TPR repeat</keyword>
<dbReference type="Proteomes" id="UP000663854">
    <property type="component" value="Unassembled WGS sequence"/>
</dbReference>
<dbReference type="SUPFAM" id="SSF48452">
    <property type="entry name" value="TPR-like"/>
    <property type="match status" value="1"/>
</dbReference>
<organism evidence="6 7">
    <name type="scientific">Rotaria sordida</name>
    <dbReference type="NCBI Taxonomy" id="392033"/>
    <lineage>
        <taxon>Eukaryota</taxon>
        <taxon>Metazoa</taxon>
        <taxon>Spiralia</taxon>
        <taxon>Gnathifera</taxon>
        <taxon>Rotifera</taxon>
        <taxon>Eurotatoria</taxon>
        <taxon>Bdelloidea</taxon>
        <taxon>Philodinida</taxon>
        <taxon>Philodinidae</taxon>
        <taxon>Rotaria</taxon>
    </lineage>
</organism>
<accession>A0A816DW58</accession>
<dbReference type="AlphaFoldDB" id="A0A816DW58"/>
<dbReference type="EMBL" id="CAJNOL010008881">
    <property type="protein sequence ID" value="CAF1639573.1"/>
    <property type="molecule type" value="Genomic_DNA"/>
</dbReference>
<dbReference type="PANTHER" id="PTHR45831:SF2">
    <property type="entry name" value="LD24721P"/>
    <property type="match status" value="1"/>
</dbReference>
<dbReference type="GO" id="GO:0072380">
    <property type="term" value="C:TRC complex"/>
    <property type="evidence" value="ECO:0007669"/>
    <property type="project" value="TreeGrafter"/>
</dbReference>
<dbReference type="Pfam" id="PF18738">
    <property type="entry name" value="HEPN_DZIP3"/>
    <property type="match status" value="1"/>
</dbReference>
<dbReference type="GO" id="GO:0016020">
    <property type="term" value="C:membrane"/>
    <property type="evidence" value="ECO:0007669"/>
    <property type="project" value="TreeGrafter"/>
</dbReference>
<dbReference type="InterPro" id="IPR047150">
    <property type="entry name" value="SGT"/>
</dbReference>
<feature type="repeat" description="TPR" evidence="3">
    <location>
        <begin position="240"/>
        <end position="273"/>
    </location>
</feature>
<evidence type="ECO:0000256" key="3">
    <source>
        <dbReference type="PROSITE-ProRule" id="PRU00339"/>
    </source>
</evidence>
<evidence type="ECO:0000259" key="4">
    <source>
        <dbReference type="Pfam" id="PF18738"/>
    </source>
</evidence>
<evidence type="ECO:0000256" key="1">
    <source>
        <dbReference type="ARBA" id="ARBA00022737"/>
    </source>
</evidence>
<protein>
    <recommendedName>
        <fullName evidence="4">DZIP3-like HEPN domain-containing protein</fullName>
    </recommendedName>
</protein>
<dbReference type="InterPro" id="IPR041249">
    <property type="entry name" value="HEPN_DZIP3"/>
</dbReference>
<dbReference type="GO" id="GO:0060090">
    <property type="term" value="F:molecular adaptor activity"/>
    <property type="evidence" value="ECO:0007669"/>
    <property type="project" value="TreeGrafter"/>
</dbReference>
<dbReference type="PANTHER" id="PTHR45831">
    <property type="entry name" value="LD24721P"/>
    <property type="match status" value="1"/>
</dbReference>
<name>A0A816DW58_9BILA</name>
<gene>
    <name evidence="6" type="ORF">JXQ802_LOCUS52989</name>
    <name evidence="5" type="ORF">PYM288_LOCUS36623</name>
</gene>
<keyword evidence="1" id="KW-0677">Repeat</keyword>
<dbReference type="GO" id="GO:0006620">
    <property type="term" value="P:post-translational protein targeting to endoplasmic reticulum membrane"/>
    <property type="evidence" value="ECO:0007669"/>
    <property type="project" value="TreeGrafter"/>
</dbReference>
<proteinExistence type="predicted"/>
<keyword evidence="7" id="KW-1185">Reference proteome</keyword>
<feature type="domain" description="DZIP3-like HEPN" evidence="4">
    <location>
        <begin position="44"/>
        <end position="133"/>
    </location>
</feature>
<dbReference type="PROSITE" id="PS50005">
    <property type="entry name" value="TPR"/>
    <property type="match status" value="1"/>
</dbReference>
<evidence type="ECO:0000313" key="7">
    <source>
        <dbReference type="Proteomes" id="UP000663870"/>
    </source>
</evidence>
<sequence>MSIIPKDVLWDDSSTCGSNYLTNVIAQNKKFNLTKIQTISIANGDSNQWDITTLTSLLLNADRPKTLSQAQIQELDHEDLLLKQLRDIRNKLTHHASKAIDDTEFSQLWTDITNILVVFGESDCELDKLKDDSVFEAPIQSINKENVKEATRLNTLGTQAHKDGKFSDAIALFMKATVLLGVLDRDRAVFYSNISSSRLALYEKQQNGTSSIFEIHDQRDQRYLALQDAKLACNLWPTWWKGHFRVGKVYATLNEHDKAVNSFERALALEHTKEEIRKALDESRHILGRQMRYEHLDPRFSPRTVPEQLNALQETIGINPENLRMLHSLAEATDSAVADVLKGYKYEHGDVDVKQDYEQAAKYYAKAAGQGSAARMYNLARLTDLGLGVKKDHDMALKLFEQAAA</sequence>
<evidence type="ECO:0000313" key="5">
    <source>
        <dbReference type="EMBL" id="CAF1452891.1"/>
    </source>
</evidence>
<dbReference type="InterPro" id="IPR019734">
    <property type="entry name" value="TPR_rpt"/>
</dbReference>
<dbReference type="Proteomes" id="UP000663870">
    <property type="component" value="Unassembled WGS sequence"/>
</dbReference>
<dbReference type="Gene3D" id="1.25.40.10">
    <property type="entry name" value="Tetratricopeptide repeat domain"/>
    <property type="match status" value="2"/>
</dbReference>
<dbReference type="SUPFAM" id="SSF81901">
    <property type="entry name" value="HCP-like"/>
    <property type="match status" value="1"/>
</dbReference>